<evidence type="ECO:0000313" key="8">
    <source>
        <dbReference type="Proteomes" id="UP000266183"/>
    </source>
</evidence>
<evidence type="ECO:0000256" key="2">
    <source>
        <dbReference type="ARBA" id="ARBA00023136"/>
    </source>
</evidence>
<dbReference type="InterPro" id="IPR006664">
    <property type="entry name" value="OMP_bac"/>
</dbReference>
<keyword evidence="8" id="KW-1185">Reference proteome</keyword>
<sequence length="589" mass="64067">MSVKVKTSGKVVMIVLVLAVIFVGKVGWWDKRPREAKQSQEIGRVALPDAPEASLAGQAMMLPLPAPKESVNGGTKIVWKIMAWNSQFPLMYANGGAVTTQGSLLDKAKLQVDISRQDDCFKSLADIVKFAQDYKDHPNSTPGVFASFMGDGMPAFFASLSKELEPLGPEYQPIAFYAMGKSYGEDQLMGPADWKKNPSSALGKTVACVLRDGDMNILLKWAGDNNLRVNPDETTFDKNAINLIAAADFLDAGNKYISGYKEKRKIVENGQKLSEEVTVGVDAVATWTPCDVNIAQKKGGLVTIANTKQYASQMPNITITIKKFAYDHRTDIENLIMALSQAGDQVRSFKEAKAFAASVSAKVYNEQSGDYWLKYYNGVTENDMQGVPVSLGGSMAFNLQDAANMFGLGKDGIDRYKIVYTTFGDILSKMYPEYMATYPQYSAVVDKSFLVSVIANHGELMEGKALQVAYSNEITSEVSSKSYQIQFETGSALIKPESYKLLDEILQSSVVAEGLKVGVYGHTDNVGGAQSNQALSEERANSVKSYLLSKGLSSQRIEAKGFGPSNPIADNATAAGRAKNRRVQIVLGE</sequence>
<dbReference type="SUPFAM" id="SSF103088">
    <property type="entry name" value="OmpA-like"/>
    <property type="match status" value="1"/>
</dbReference>
<comment type="subcellular location">
    <subcellularLocation>
        <location evidence="1">Cell outer membrane</location>
    </subcellularLocation>
</comment>
<evidence type="ECO:0000256" key="3">
    <source>
        <dbReference type="ARBA" id="ARBA00023237"/>
    </source>
</evidence>
<dbReference type="PRINTS" id="PR01021">
    <property type="entry name" value="OMPADOMAIN"/>
</dbReference>
<feature type="transmembrane region" description="Helical" evidence="5">
    <location>
        <begin position="12"/>
        <end position="29"/>
    </location>
</feature>
<dbReference type="PANTHER" id="PTHR30329">
    <property type="entry name" value="STATOR ELEMENT OF FLAGELLAR MOTOR COMPLEX"/>
    <property type="match status" value="1"/>
</dbReference>
<dbReference type="OrthoDB" id="9763897at2"/>
<proteinExistence type="predicted"/>
<dbReference type="PRINTS" id="PR01023">
    <property type="entry name" value="NAFLGMOTY"/>
</dbReference>
<feature type="domain" description="OmpA-like" evidence="6">
    <location>
        <begin position="474"/>
        <end position="589"/>
    </location>
</feature>
<evidence type="ECO:0000256" key="1">
    <source>
        <dbReference type="ARBA" id="ARBA00004442"/>
    </source>
</evidence>
<dbReference type="EMBL" id="CP032382">
    <property type="protein sequence ID" value="AYB30412.1"/>
    <property type="molecule type" value="Genomic_DNA"/>
</dbReference>
<keyword evidence="5" id="KW-0812">Transmembrane</keyword>
<organism evidence="7 8">
    <name type="scientific">Chryseolinea soli</name>
    <dbReference type="NCBI Taxonomy" id="2321403"/>
    <lineage>
        <taxon>Bacteria</taxon>
        <taxon>Pseudomonadati</taxon>
        <taxon>Bacteroidota</taxon>
        <taxon>Cytophagia</taxon>
        <taxon>Cytophagales</taxon>
        <taxon>Fulvivirgaceae</taxon>
        <taxon>Chryseolinea</taxon>
    </lineage>
</organism>
<name>A0A385SHP2_9BACT</name>
<dbReference type="CDD" id="cd07185">
    <property type="entry name" value="OmpA_C-like"/>
    <property type="match status" value="1"/>
</dbReference>
<keyword evidence="5" id="KW-1133">Transmembrane helix</keyword>
<dbReference type="GO" id="GO:0009279">
    <property type="term" value="C:cell outer membrane"/>
    <property type="evidence" value="ECO:0007669"/>
    <property type="project" value="UniProtKB-SubCell"/>
</dbReference>
<dbReference type="PANTHER" id="PTHR30329:SF21">
    <property type="entry name" value="LIPOPROTEIN YIAD-RELATED"/>
    <property type="match status" value="1"/>
</dbReference>
<dbReference type="RefSeq" id="WP_119753723.1">
    <property type="nucleotide sequence ID" value="NZ_CP032382.1"/>
</dbReference>
<gene>
    <name evidence="7" type="ORF">D4L85_07385</name>
</gene>
<evidence type="ECO:0000313" key="7">
    <source>
        <dbReference type="EMBL" id="AYB30412.1"/>
    </source>
</evidence>
<evidence type="ECO:0000256" key="4">
    <source>
        <dbReference type="PROSITE-ProRule" id="PRU00473"/>
    </source>
</evidence>
<dbReference type="InterPro" id="IPR006665">
    <property type="entry name" value="OmpA-like"/>
</dbReference>
<protein>
    <submittedName>
        <fullName evidence="7">OmpA family protein</fullName>
    </submittedName>
</protein>
<dbReference type="InterPro" id="IPR050330">
    <property type="entry name" value="Bact_OuterMem_StrucFunc"/>
</dbReference>
<evidence type="ECO:0000259" key="6">
    <source>
        <dbReference type="PROSITE" id="PS51123"/>
    </source>
</evidence>
<dbReference type="InterPro" id="IPR036737">
    <property type="entry name" value="OmpA-like_sf"/>
</dbReference>
<dbReference type="KEGG" id="chk:D4L85_07385"/>
<dbReference type="Pfam" id="PF00691">
    <property type="entry name" value="OmpA"/>
    <property type="match status" value="1"/>
</dbReference>
<dbReference type="Proteomes" id="UP000266183">
    <property type="component" value="Chromosome"/>
</dbReference>
<dbReference type="PROSITE" id="PS51123">
    <property type="entry name" value="OMPA_2"/>
    <property type="match status" value="1"/>
</dbReference>
<dbReference type="Gene3D" id="3.30.1330.60">
    <property type="entry name" value="OmpA-like domain"/>
    <property type="match status" value="1"/>
</dbReference>
<reference evidence="8" key="1">
    <citation type="submission" date="2018-09" db="EMBL/GenBank/DDBJ databases">
        <title>Chryseolinea sp. KIS68-18 isolated from soil.</title>
        <authorList>
            <person name="Weon H.-Y."/>
            <person name="Kwon S.-W."/>
            <person name="Lee S.A."/>
        </authorList>
    </citation>
    <scope>NUCLEOTIDE SEQUENCE [LARGE SCALE GENOMIC DNA]</scope>
    <source>
        <strain evidence="8">KIS68-18</strain>
    </source>
</reference>
<accession>A0A385SHP2</accession>
<evidence type="ECO:0000256" key="5">
    <source>
        <dbReference type="SAM" id="Phobius"/>
    </source>
</evidence>
<dbReference type="AlphaFoldDB" id="A0A385SHP2"/>
<keyword evidence="3" id="KW-0998">Cell outer membrane</keyword>
<keyword evidence="2 4" id="KW-0472">Membrane</keyword>